<feature type="transmembrane region" description="Helical" evidence="2">
    <location>
        <begin position="391"/>
        <end position="414"/>
    </location>
</feature>
<feature type="transmembrane region" description="Helical" evidence="2">
    <location>
        <begin position="271"/>
        <end position="289"/>
    </location>
</feature>
<feature type="transmembrane region" description="Helical" evidence="2">
    <location>
        <begin position="73"/>
        <end position="92"/>
    </location>
</feature>
<keyword evidence="4" id="KW-1185">Reference proteome</keyword>
<reference evidence="3 4" key="1">
    <citation type="submission" date="2024-03" db="EMBL/GenBank/DDBJ databases">
        <title>Draft genome sequence of Pseudonocardia carboxydivorans JCM 14827.</title>
        <authorList>
            <person name="Duangmal K."/>
        </authorList>
    </citation>
    <scope>NUCLEOTIDE SEQUENCE [LARGE SCALE GENOMIC DNA]</scope>
    <source>
        <strain evidence="3 4">JCM 14827</strain>
    </source>
</reference>
<name>A0ABU9AMK5_PSEA5</name>
<gene>
    <name evidence="3" type="ORF">WG925_26620</name>
</gene>
<evidence type="ECO:0000256" key="1">
    <source>
        <dbReference type="SAM" id="MobiDB-lite"/>
    </source>
</evidence>
<keyword evidence="2" id="KW-1133">Transmembrane helix</keyword>
<evidence type="ECO:0008006" key="5">
    <source>
        <dbReference type="Google" id="ProtNLM"/>
    </source>
</evidence>
<dbReference type="RefSeq" id="WP_346108347.1">
    <property type="nucleotide sequence ID" value="NZ_BAAAOD010000086.1"/>
</dbReference>
<feature type="transmembrane region" description="Helical" evidence="2">
    <location>
        <begin position="332"/>
        <end position="356"/>
    </location>
</feature>
<feature type="transmembrane region" description="Helical" evidence="2">
    <location>
        <begin position="242"/>
        <end position="264"/>
    </location>
</feature>
<dbReference type="EMBL" id="JBBPIX010000025">
    <property type="protein sequence ID" value="MEK6467325.1"/>
    <property type="molecule type" value="Genomic_DNA"/>
</dbReference>
<sequence length="636" mass="68429">MDAETVVQHGAASGVEIRVHGVGRQDLLDALGSPRVLVEGKGRAPTLVELPVVPRHRLELLNWSRLSRRAPGVLWYLAFPFTLVNLAGMMQPSGPVAEQRAHRAVVWVVAIALTATTAIWVLAIVERLLGVVDLPDALDRVRGQVAVVMAFLLLSGLIVARVLQRAESSRHRWSAAWHCVGLFGVYTAILVLRPSQIQLDIDGILRGYGVESPSDTQLADLLVGRAPIEAGQFPLWLDPVALVAYASMALSLVIALGAGIRGLFGQSRAAWAGTGLTILLGSALLNLLASSSLVGLSRLAAQTGPRFIPLIGKPDAHDVRHNLVSARFFDSYATTLVPVVALLMVVAVVLMGVIVAMPHPVRWAKSPQPRHDRGIWAHMTVARLPSSLSNVVLFAALTSVLAVQAGVVLSMRQLFDFRSTSDENGIIAIVRPPVYGYLALAALAVAVAVFVTIRRTNSLAPLREGLALVADVAGFWPIADHPLGGRSYRPAVIKGLQAALDRHPGERVVLVGHSQGSVLCAWALAHPDRDLQGSNPASVHLVTCGSPLKSLYATFFPTVFNEAFFACLGPSGGSKLTWVNFWRSTDPIAFPIEGVANDRLLPDPRTDERDARGHSDYWLDPDQEKEVRDALTRSAD</sequence>
<feature type="transmembrane region" description="Helical" evidence="2">
    <location>
        <begin position="145"/>
        <end position="163"/>
    </location>
</feature>
<comment type="caution">
    <text evidence="3">The sequence shown here is derived from an EMBL/GenBank/DDBJ whole genome shotgun (WGS) entry which is preliminary data.</text>
</comment>
<feature type="transmembrane region" description="Helical" evidence="2">
    <location>
        <begin position="104"/>
        <end position="125"/>
    </location>
</feature>
<keyword evidence="2" id="KW-0812">Transmembrane</keyword>
<accession>A0ABU9AMK5</accession>
<dbReference type="Proteomes" id="UP001367513">
    <property type="component" value="Unassembled WGS sequence"/>
</dbReference>
<organism evidence="3 4">
    <name type="scientific">Pseudonocardia alni subsp. carboxydivorans</name>
    <dbReference type="NCBI Taxonomy" id="415010"/>
    <lineage>
        <taxon>Bacteria</taxon>
        <taxon>Bacillati</taxon>
        <taxon>Actinomycetota</taxon>
        <taxon>Actinomycetes</taxon>
        <taxon>Pseudonocardiales</taxon>
        <taxon>Pseudonocardiaceae</taxon>
        <taxon>Pseudonocardia</taxon>
    </lineage>
</organism>
<feature type="transmembrane region" description="Helical" evidence="2">
    <location>
        <begin position="434"/>
        <end position="453"/>
    </location>
</feature>
<feature type="compositionally biased region" description="Basic and acidic residues" evidence="1">
    <location>
        <begin position="600"/>
        <end position="619"/>
    </location>
</feature>
<evidence type="ECO:0000313" key="3">
    <source>
        <dbReference type="EMBL" id="MEK6467325.1"/>
    </source>
</evidence>
<proteinExistence type="predicted"/>
<evidence type="ECO:0000256" key="2">
    <source>
        <dbReference type="SAM" id="Phobius"/>
    </source>
</evidence>
<feature type="transmembrane region" description="Helical" evidence="2">
    <location>
        <begin position="175"/>
        <end position="192"/>
    </location>
</feature>
<evidence type="ECO:0000313" key="4">
    <source>
        <dbReference type="Proteomes" id="UP001367513"/>
    </source>
</evidence>
<feature type="region of interest" description="Disordered" evidence="1">
    <location>
        <begin position="599"/>
        <end position="619"/>
    </location>
</feature>
<protein>
    <recommendedName>
        <fullName evidence="5">Lipase (Class 3)</fullName>
    </recommendedName>
</protein>
<dbReference type="InterPro" id="IPR029058">
    <property type="entry name" value="AB_hydrolase_fold"/>
</dbReference>
<dbReference type="Gene3D" id="3.40.50.1820">
    <property type="entry name" value="alpha/beta hydrolase"/>
    <property type="match status" value="1"/>
</dbReference>
<dbReference type="SUPFAM" id="SSF53474">
    <property type="entry name" value="alpha/beta-Hydrolases"/>
    <property type="match status" value="1"/>
</dbReference>
<keyword evidence="2" id="KW-0472">Membrane</keyword>